<reference evidence="1 2" key="1">
    <citation type="submission" date="2013-05" db="EMBL/GenBank/DDBJ databases">
        <title>Draft genome sequence of Rubidibacter lacunae KORDI 51-2.</title>
        <authorList>
            <person name="Choi D.H."/>
            <person name="Noh J.H."/>
            <person name="Kwon K.-K."/>
            <person name="Lee J.-H."/>
            <person name="Ryu J.-Y."/>
        </authorList>
    </citation>
    <scope>NUCLEOTIDE SEQUENCE [LARGE SCALE GENOMIC DNA]</scope>
    <source>
        <strain evidence="1 2">KORDI 51-2</strain>
    </source>
</reference>
<evidence type="ECO:0000313" key="2">
    <source>
        <dbReference type="Proteomes" id="UP000016960"/>
    </source>
</evidence>
<gene>
    <name evidence="1" type="ORF">KR51_00018630</name>
</gene>
<proteinExistence type="predicted"/>
<dbReference type="AlphaFoldDB" id="U5DPM2"/>
<dbReference type="InParanoid" id="U5DPM2"/>
<keyword evidence="2" id="KW-1185">Reference proteome</keyword>
<protein>
    <submittedName>
        <fullName evidence="1">Uncharacterized protein</fullName>
    </submittedName>
</protein>
<evidence type="ECO:0000313" key="1">
    <source>
        <dbReference type="EMBL" id="ERN41635.1"/>
    </source>
</evidence>
<sequence length="44" mass="4954">MGTDPKFLLHGTDTFNPILTGAYRIELTRQLNSLYLKVCRPAST</sequence>
<accession>U5DPM2</accession>
<dbReference type="EMBL" id="ASSJ01000047">
    <property type="protein sequence ID" value="ERN41635.1"/>
    <property type="molecule type" value="Genomic_DNA"/>
</dbReference>
<comment type="caution">
    <text evidence="1">The sequence shown here is derived from an EMBL/GenBank/DDBJ whole genome shotgun (WGS) entry which is preliminary data.</text>
</comment>
<dbReference type="STRING" id="582515.KR51_00018630"/>
<dbReference type="Proteomes" id="UP000016960">
    <property type="component" value="Unassembled WGS sequence"/>
</dbReference>
<name>U5DPM2_9CHRO</name>
<organism evidence="1 2">
    <name type="scientific">Rubidibacter lacunae KORDI 51-2</name>
    <dbReference type="NCBI Taxonomy" id="582515"/>
    <lineage>
        <taxon>Bacteria</taxon>
        <taxon>Bacillati</taxon>
        <taxon>Cyanobacteriota</taxon>
        <taxon>Cyanophyceae</taxon>
        <taxon>Oscillatoriophycideae</taxon>
        <taxon>Chroococcales</taxon>
        <taxon>Aphanothecaceae</taxon>
        <taxon>Rubidibacter</taxon>
    </lineage>
</organism>